<reference evidence="6" key="1">
    <citation type="submission" date="2025-08" db="UniProtKB">
        <authorList>
            <consortium name="Ensembl"/>
        </authorList>
    </citation>
    <scope>IDENTIFICATION</scope>
</reference>
<reference evidence="6" key="2">
    <citation type="submission" date="2025-09" db="UniProtKB">
        <authorList>
            <consortium name="Ensembl"/>
        </authorList>
    </citation>
    <scope>IDENTIFICATION</scope>
</reference>
<evidence type="ECO:0000256" key="5">
    <source>
        <dbReference type="SAM" id="MobiDB-lite"/>
    </source>
</evidence>
<evidence type="ECO:0000313" key="7">
    <source>
        <dbReference type="Proteomes" id="UP000261580"/>
    </source>
</evidence>
<dbReference type="Pfam" id="PF14892">
    <property type="entry name" value="PIRC1_2"/>
    <property type="match status" value="1"/>
</dbReference>
<dbReference type="InterPro" id="IPR026507">
    <property type="entry name" value="PIRC1/2"/>
</dbReference>
<dbReference type="GeneTree" id="ENSGT01130000278560"/>
<keyword evidence="2" id="KW-0963">Cytoplasm</keyword>
<evidence type="ECO:0000256" key="1">
    <source>
        <dbReference type="ARBA" id="ARBA00004430"/>
    </source>
</evidence>
<dbReference type="GO" id="GO:0005879">
    <property type="term" value="C:axonemal microtubule"/>
    <property type="evidence" value="ECO:0007669"/>
    <property type="project" value="InterPro"/>
</dbReference>
<keyword evidence="4" id="KW-0966">Cell projection</keyword>
<dbReference type="AlphaFoldDB" id="A0A3Q4HT94"/>
<organism evidence="6 7">
    <name type="scientific">Neolamprologus brichardi</name>
    <name type="common">Fairy cichlid</name>
    <name type="synonym">Lamprologus brichardi</name>
    <dbReference type="NCBI Taxonomy" id="32507"/>
    <lineage>
        <taxon>Eukaryota</taxon>
        <taxon>Metazoa</taxon>
        <taxon>Chordata</taxon>
        <taxon>Craniata</taxon>
        <taxon>Vertebrata</taxon>
        <taxon>Euteleostomi</taxon>
        <taxon>Actinopterygii</taxon>
        <taxon>Neopterygii</taxon>
        <taxon>Teleostei</taxon>
        <taxon>Neoteleostei</taxon>
        <taxon>Acanthomorphata</taxon>
        <taxon>Ovalentaria</taxon>
        <taxon>Cichlomorphae</taxon>
        <taxon>Cichliformes</taxon>
        <taxon>Cichlidae</taxon>
        <taxon>African cichlids</taxon>
        <taxon>Pseudocrenilabrinae</taxon>
        <taxon>Lamprologini</taxon>
        <taxon>Neolamprologus</taxon>
    </lineage>
</organism>
<dbReference type="STRING" id="32507.ENSNBRP00000024193"/>
<dbReference type="GO" id="GO:0035082">
    <property type="term" value="P:axoneme assembly"/>
    <property type="evidence" value="ECO:0007669"/>
    <property type="project" value="InterPro"/>
</dbReference>
<name>A0A3Q4HT94_NEOBR</name>
<dbReference type="PANTHER" id="PTHR20899:SF4">
    <property type="entry name" value="PIERCER OF MICROTUBULE WALL 2 PROTEIN"/>
    <property type="match status" value="1"/>
</dbReference>
<evidence type="ECO:0000256" key="4">
    <source>
        <dbReference type="ARBA" id="ARBA00023273"/>
    </source>
</evidence>
<keyword evidence="3" id="KW-0206">Cytoskeleton</keyword>
<dbReference type="Bgee" id="ENSNBRG00000018510">
    <property type="expression patterns" value="Expressed in testis and 5 other cell types or tissues"/>
</dbReference>
<comment type="subcellular location">
    <subcellularLocation>
        <location evidence="1">Cytoplasm</location>
        <location evidence="1">Cytoskeleton</location>
        <location evidence="1">Cilium axoneme</location>
    </subcellularLocation>
</comment>
<feature type="region of interest" description="Disordered" evidence="5">
    <location>
        <begin position="1"/>
        <end position="21"/>
    </location>
</feature>
<keyword evidence="7" id="KW-1185">Reference proteome</keyword>
<evidence type="ECO:0000256" key="2">
    <source>
        <dbReference type="ARBA" id="ARBA00022490"/>
    </source>
</evidence>
<dbReference type="OMA" id="FSCMERI"/>
<protein>
    <submittedName>
        <fullName evidence="6">Uncharacterized protein</fullName>
    </submittedName>
</protein>
<dbReference type="PANTHER" id="PTHR20899">
    <property type="entry name" value="PIERCE HOMOLOG"/>
    <property type="match status" value="1"/>
</dbReference>
<sequence length="134" mass="14867">MPVSPEQQAEDAKTSTSPGNPVFTCVITPQAKGLMSAAGTKLESIMYKTTSADYGRLPPTFESSPCTFHPKSQRFTKELRKIGMYRNYSFNTSLDRSRVCDCFISVHARFNYAICSVQKQFLVNITGLGCAIFC</sequence>
<proteinExistence type="predicted"/>
<dbReference type="Proteomes" id="UP000261580">
    <property type="component" value="Unassembled WGS sequence"/>
</dbReference>
<evidence type="ECO:0000256" key="3">
    <source>
        <dbReference type="ARBA" id="ARBA00023212"/>
    </source>
</evidence>
<evidence type="ECO:0000313" key="6">
    <source>
        <dbReference type="Ensembl" id="ENSNBRP00000024193.1"/>
    </source>
</evidence>
<accession>A0A3Q4HT94</accession>
<dbReference type="Ensembl" id="ENSNBRT00000024828.1">
    <property type="protein sequence ID" value="ENSNBRP00000024193.1"/>
    <property type="gene ID" value="ENSNBRG00000018510.1"/>
</dbReference>